<accession>A0A653CS90</accession>
<dbReference type="EMBL" id="CAACVG010008660">
    <property type="protein sequence ID" value="VEN50676.1"/>
    <property type="molecule type" value="Genomic_DNA"/>
</dbReference>
<keyword evidence="2" id="KW-1185">Reference proteome</keyword>
<organism evidence="1 2">
    <name type="scientific">Callosobruchus maculatus</name>
    <name type="common">Southern cowpea weevil</name>
    <name type="synonym">Pulse bruchid</name>
    <dbReference type="NCBI Taxonomy" id="64391"/>
    <lineage>
        <taxon>Eukaryota</taxon>
        <taxon>Metazoa</taxon>
        <taxon>Ecdysozoa</taxon>
        <taxon>Arthropoda</taxon>
        <taxon>Hexapoda</taxon>
        <taxon>Insecta</taxon>
        <taxon>Pterygota</taxon>
        <taxon>Neoptera</taxon>
        <taxon>Endopterygota</taxon>
        <taxon>Coleoptera</taxon>
        <taxon>Polyphaga</taxon>
        <taxon>Cucujiformia</taxon>
        <taxon>Chrysomeloidea</taxon>
        <taxon>Chrysomelidae</taxon>
        <taxon>Bruchinae</taxon>
        <taxon>Bruchini</taxon>
        <taxon>Callosobruchus</taxon>
    </lineage>
</organism>
<protein>
    <submittedName>
        <fullName evidence="1">Uncharacterized protein</fullName>
    </submittedName>
</protein>
<reference evidence="1 2" key="1">
    <citation type="submission" date="2019-01" db="EMBL/GenBank/DDBJ databases">
        <authorList>
            <person name="Sayadi A."/>
        </authorList>
    </citation>
    <scope>NUCLEOTIDE SEQUENCE [LARGE SCALE GENOMIC DNA]</scope>
</reference>
<name>A0A653CS90_CALMS</name>
<dbReference type="OrthoDB" id="420046at2759"/>
<evidence type="ECO:0000313" key="2">
    <source>
        <dbReference type="Proteomes" id="UP000410492"/>
    </source>
</evidence>
<proteinExistence type="predicted"/>
<dbReference type="AlphaFoldDB" id="A0A653CS90"/>
<dbReference type="Proteomes" id="UP000410492">
    <property type="component" value="Unassembled WGS sequence"/>
</dbReference>
<evidence type="ECO:0000313" key="1">
    <source>
        <dbReference type="EMBL" id="VEN50676.1"/>
    </source>
</evidence>
<sequence>MNFLKFDNLLKLVKPHIQKQNTDLRRFRVLLYYEWRKAHLPIFTLFGRCVQFMCNFSPNIVLY</sequence>
<gene>
    <name evidence="1" type="ORF">CALMAC_LOCUS11345</name>
</gene>